<gene>
    <name evidence="3" type="ORF">EW139_09515</name>
</gene>
<dbReference type="SUPFAM" id="SSF46689">
    <property type="entry name" value="Homeodomain-like"/>
    <property type="match status" value="1"/>
</dbReference>
<evidence type="ECO:0000259" key="1">
    <source>
        <dbReference type="PROSITE" id="PS51071"/>
    </source>
</evidence>
<keyword evidence="4" id="KW-1185">Reference proteome</keyword>
<dbReference type="InterPro" id="IPR001347">
    <property type="entry name" value="SIS_dom"/>
</dbReference>
<dbReference type="EMBL" id="CP037939">
    <property type="protein sequence ID" value="QBR48337.1"/>
    <property type="molecule type" value="Genomic_DNA"/>
</dbReference>
<dbReference type="PANTHER" id="PTHR30514">
    <property type="entry name" value="GLUCOKINASE"/>
    <property type="match status" value="1"/>
</dbReference>
<accession>A0ABX5SPH4</accession>
<feature type="domain" description="SIS" evidence="2">
    <location>
        <begin position="108"/>
        <end position="236"/>
    </location>
</feature>
<evidence type="ECO:0000313" key="4">
    <source>
        <dbReference type="Proteomes" id="UP000295756"/>
    </source>
</evidence>
<dbReference type="InterPro" id="IPR000281">
    <property type="entry name" value="HTH_RpiR"/>
</dbReference>
<dbReference type="Pfam" id="PF01418">
    <property type="entry name" value="HTH_6"/>
    <property type="match status" value="1"/>
</dbReference>
<reference evidence="3 4" key="1">
    <citation type="submission" date="2019-03" db="EMBL/GenBank/DDBJ databases">
        <title>Complete Genome Sequence of Leuconostoc kimchii strain NKJ218 Isolated from Homemade Kimchi.</title>
        <authorList>
            <person name="Jung J.Y."/>
            <person name="Jin H.M."/>
            <person name="Jung J.-W."/>
            <person name="Lee S.-Y."/>
            <person name="Ryu B.-G."/>
            <person name="Han S.-S."/>
            <person name="Kang H.K."/>
            <person name="Choi H.W."/>
            <person name="Chung E.J."/>
            <person name="Choi K.-M."/>
        </authorList>
    </citation>
    <scope>NUCLEOTIDE SEQUENCE [LARGE SCALE GENOMIC DNA]</scope>
    <source>
        <strain evidence="3 4">NKJ218</strain>
    </source>
</reference>
<dbReference type="Gene3D" id="3.40.50.10490">
    <property type="entry name" value="Glucose-6-phosphate isomerase like protein, domain 1"/>
    <property type="match status" value="1"/>
</dbReference>
<sequence length="244" mass="27837">MDFSLSLKQHYDDLTYSERDVVSYLYNNISESHKMGIMDVAAATLVSKSTVFRLSQKLGYSGFSEMKKSLQTLDVQQQNTSRHANWIEEIRDEEDNFLRYLETVNFDVLTTIVNQSRKIYLYATGTTQQSYLQIFYSQLLLLNLPVNLIFGQSSLEAVLPVIHSNDVIIVVSYGGETDHIKKPLRLIAASGAVIISITSFGKNFLVKHAQYSLFYEGTTLNNYDVSMIQLAQILDFFVRKLQVN</sequence>
<dbReference type="InterPro" id="IPR009057">
    <property type="entry name" value="Homeodomain-like_sf"/>
</dbReference>
<dbReference type="RefSeq" id="WP_013103368.1">
    <property type="nucleotide sequence ID" value="NZ_CP037939.1"/>
</dbReference>
<dbReference type="InterPro" id="IPR047640">
    <property type="entry name" value="RpiR-like"/>
</dbReference>
<evidence type="ECO:0000259" key="2">
    <source>
        <dbReference type="PROSITE" id="PS51464"/>
    </source>
</evidence>
<dbReference type="InterPro" id="IPR046348">
    <property type="entry name" value="SIS_dom_sf"/>
</dbReference>
<proteinExistence type="predicted"/>
<dbReference type="PROSITE" id="PS51464">
    <property type="entry name" value="SIS"/>
    <property type="match status" value="1"/>
</dbReference>
<dbReference type="PROSITE" id="PS51071">
    <property type="entry name" value="HTH_RPIR"/>
    <property type="match status" value="1"/>
</dbReference>
<feature type="domain" description="HTH rpiR-type" evidence="1">
    <location>
        <begin position="1"/>
        <end position="77"/>
    </location>
</feature>
<organism evidence="3 4">
    <name type="scientific">Leuconostoc kimchii</name>
    <dbReference type="NCBI Taxonomy" id="136609"/>
    <lineage>
        <taxon>Bacteria</taxon>
        <taxon>Bacillati</taxon>
        <taxon>Bacillota</taxon>
        <taxon>Bacilli</taxon>
        <taxon>Lactobacillales</taxon>
        <taxon>Lactobacillaceae</taxon>
        <taxon>Leuconostoc</taxon>
    </lineage>
</organism>
<dbReference type="Proteomes" id="UP000295756">
    <property type="component" value="Chromosome"/>
</dbReference>
<evidence type="ECO:0000313" key="3">
    <source>
        <dbReference type="EMBL" id="QBR48337.1"/>
    </source>
</evidence>
<dbReference type="InterPro" id="IPR036388">
    <property type="entry name" value="WH-like_DNA-bd_sf"/>
</dbReference>
<dbReference type="Pfam" id="PF01380">
    <property type="entry name" value="SIS"/>
    <property type="match status" value="1"/>
</dbReference>
<protein>
    <submittedName>
        <fullName evidence="3">MurR/RpiR family transcriptional regulator</fullName>
    </submittedName>
</protein>
<dbReference type="Gene3D" id="1.10.10.10">
    <property type="entry name" value="Winged helix-like DNA-binding domain superfamily/Winged helix DNA-binding domain"/>
    <property type="match status" value="1"/>
</dbReference>
<name>A0ABX5SPH4_9LACO</name>
<dbReference type="SUPFAM" id="SSF53697">
    <property type="entry name" value="SIS domain"/>
    <property type="match status" value="1"/>
</dbReference>
<dbReference type="PANTHER" id="PTHR30514:SF1">
    <property type="entry name" value="HTH-TYPE TRANSCRIPTIONAL REGULATOR HEXR-RELATED"/>
    <property type="match status" value="1"/>
</dbReference>